<keyword evidence="2" id="KW-1185">Reference proteome</keyword>
<comment type="caution">
    <text evidence="1">The sequence shown here is derived from an EMBL/GenBank/DDBJ whole genome shotgun (WGS) entry which is preliminary data.</text>
</comment>
<protein>
    <submittedName>
        <fullName evidence="1">Uncharacterized protein</fullName>
    </submittedName>
</protein>
<evidence type="ECO:0000313" key="2">
    <source>
        <dbReference type="Proteomes" id="UP000004259"/>
    </source>
</evidence>
<dbReference type="Proteomes" id="UP000004259">
    <property type="component" value="Unassembled WGS sequence"/>
</dbReference>
<proteinExistence type="predicted"/>
<reference evidence="1 2" key="1">
    <citation type="submission" date="2011-02" db="EMBL/GenBank/DDBJ databases">
        <authorList>
            <person name="Nelson K.E."/>
            <person name="Sutton G."/>
            <person name="Torralba M."/>
            <person name="Durkin S."/>
            <person name="Harkins D."/>
            <person name="Montgomery R."/>
            <person name="Ziemer C."/>
            <person name="Klaassens E."/>
            <person name="Ocuiv P."/>
            <person name="Morrison M."/>
        </authorList>
    </citation>
    <scope>NUCLEOTIDE SEQUENCE [LARGE SCALE GENOMIC DNA]</scope>
    <source>
        <strain evidence="1 2">8</strain>
    </source>
</reference>
<name>E9SGS9_RUMAL</name>
<dbReference type="STRING" id="246199.CUS_4640"/>
<gene>
    <name evidence="1" type="ORF">CUS_4640</name>
</gene>
<sequence length="40" mass="4820">MLKAIEKPFLIPTKHNCFFIKTIPQSNRWFIIDLCRDIID</sequence>
<evidence type="ECO:0000313" key="1">
    <source>
        <dbReference type="EMBL" id="EGC01516.1"/>
    </source>
</evidence>
<organism evidence="1 2">
    <name type="scientific">Ruminococcus albus 8</name>
    <dbReference type="NCBI Taxonomy" id="246199"/>
    <lineage>
        <taxon>Bacteria</taxon>
        <taxon>Bacillati</taxon>
        <taxon>Bacillota</taxon>
        <taxon>Clostridia</taxon>
        <taxon>Eubacteriales</taxon>
        <taxon>Oscillospiraceae</taxon>
        <taxon>Ruminococcus</taxon>
    </lineage>
</organism>
<accession>E9SGS9</accession>
<dbReference type="EMBL" id="ADKM02000129">
    <property type="protein sequence ID" value="EGC01516.1"/>
    <property type="molecule type" value="Genomic_DNA"/>
</dbReference>
<dbReference type="AlphaFoldDB" id="E9SGS9"/>